<feature type="signal peptide" evidence="1">
    <location>
        <begin position="1"/>
        <end position="23"/>
    </location>
</feature>
<name>A0A5C4RP04_9GAMM</name>
<evidence type="ECO:0000313" key="3">
    <source>
        <dbReference type="Proteomes" id="UP000305760"/>
    </source>
</evidence>
<feature type="chain" id="PRO_5023086823" description="Lipid/polyisoprenoid-binding YceI-like domain-containing protein" evidence="1">
    <location>
        <begin position="24"/>
        <end position="249"/>
    </location>
</feature>
<proteinExistence type="predicted"/>
<keyword evidence="1" id="KW-0732">Signal</keyword>
<dbReference type="EMBL" id="SMDR01000004">
    <property type="protein sequence ID" value="TNJ32842.1"/>
    <property type="molecule type" value="Genomic_DNA"/>
</dbReference>
<comment type="caution">
    <text evidence="2">The sequence shown here is derived from an EMBL/GenBank/DDBJ whole genome shotgun (WGS) entry which is preliminary data.</text>
</comment>
<evidence type="ECO:0000313" key="2">
    <source>
        <dbReference type="EMBL" id="TNJ32842.1"/>
    </source>
</evidence>
<dbReference type="RefSeq" id="WP_139449907.1">
    <property type="nucleotide sequence ID" value="NZ_SMDR01000004.1"/>
</dbReference>
<dbReference type="AlphaFoldDB" id="A0A5C4RP04"/>
<gene>
    <name evidence="2" type="ORF">E1B00_14110</name>
</gene>
<reference evidence="2 3" key="1">
    <citation type="submission" date="2019-03" db="EMBL/GenBank/DDBJ databases">
        <title>Arenimonas daejeonensis sp. nov., isolated from compost.</title>
        <authorList>
            <person name="Jeon C.O."/>
        </authorList>
    </citation>
    <scope>NUCLEOTIDE SEQUENCE [LARGE SCALE GENOMIC DNA]</scope>
    <source>
        <strain evidence="2 3">R29</strain>
    </source>
</reference>
<dbReference type="Proteomes" id="UP000305760">
    <property type="component" value="Unassembled WGS sequence"/>
</dbReference>
<protein>
    <recommendedName>
        <fullName evidence="4">Lipid/polyisoprenoid-binding YceI-like domain-containing protein</fullName>
    </recommendedName>
</protein>
<accession>A0A5C4RP04</accession>
<keyword evidence="3" id="KW-1185">Reference proteome</keyword>
<organism evidence="2 3">
    <name type="scientific">Arenimonas terrae</name>
    <dbReference type="NCBI Taxonomy" id="2546226"/>
    <lineage>
        <taxon>Bacteria</taxon>
        <taxon>Pseudomonadati</taxon>
        <taxon>Pseudomonadota</taxon>
        <taxon>Gammaproteobacteria</taxon>
        <taxon>Lysobacterales</taxon>
        <taxon>Lysobacteraceae</taxon>
        <taxon>Arenimonas</taxon>
    </lineage>
</organism>
<evidence type="ECO:0008006" key="4">
    <source>
        <dbReference type="Google" id="ProtNLM"/>
    </source>
</evidence>
<evidence type="ECO:0000256" key="1">
    <source>
        <dbReference type="SAM" id="SignalP"/>
    </source>
</evidence>
<dbReference type="OrthoDB" id="6022559at2"/>
<sequence>MNRSSLFVALLAAGAAAATPALAAKPDPVLAPAAVTTEEVGDAGSFGKNVKWLGLASGFVQLLDTCTPAPGDPAPENCIEVNPAPAVTTFNLSNLDSVTLPGRSTDTLICHWQTPIVSYSAANTTGASASFQFRVTPVYRIQSEVLNDPALIDPTTGLPFGGVLELALTSINLSSQIQPGDFEFETITGTRMCIGGLVSKESLVGTYGLTEAQANRFFRRPITISLGIRGQSRLVDGASINIGTRFVGD</sequence>